<evidence type="ECO:0000313" key="1">
    <source>
        <dbReference type="EMBL" id="EWY37192.1"/>
    </source>
</evidence>
<reference evidence="1 2" key="1">
    <citation type="submission" date="2013-08" db="EMBL/GenBank/DDBJ databases">
        <title>The genome sequence of Skermanella stibiiresistens.</title>
        <authorList>
            <person name="Zhu W."/>
            <person name="Wang G."/>
        </authorList>
    </citation>
    <scope>NUCLEOTIDE SEQUENCE [LARGE SCALE GENOMIC DNA]</scope>
    <source>
        <strain evidence="1 2">SB22</strain>
    </source>
</reference>
<dbReference type="Gene3D" id="3.40.190.10">
    <property type="entry name" value="Periplasmic binding protein-like II"/>
    <property type="match status" value="2"/>
</dbReference>
<proteinExistence type="predicted"/>
<accession>W9GXM3</accession>
<dbReference type="Proteomes" id="UP000019486">
    <property type="component" value="Unassembled WGS sequence"/>
</dbReference>
<dbReference type="EMBL" id="AVFL01000029">
    <property type="protein sequence ID" value="EWY37192.1"/>
    <property type="molecule type" value="Genomic_DNA"/>
</dbReference>
<dbReference type="OrthoDB" id="9151569at2"/>
<gene>
    <name evidence="1" type="ORF">N825_20915</name>
</gene>
<dbReference type="SUPFAM" id="SSF53850">
    <property type="entry name" value="Periplasmic binding protein-like II"/>
    <property type="match status" value="1"/>
</dbReference>
<evidence type="ECO:0000313" key="2">
    <source>
        <dbReference type="Proteomes" id="UP000019486"/>
    </source>
</evidence>
<dbReference type="RefSeq" id="WP_037459265.1">
    <property type="nucleotide sequence ID" value="NZ_AVFL01000029.1"/>
</dbReference>
<dbReference type="AlphaFoldDB" id="W9GXM3"/>
<protein>
    <submittedName>
        <fullName evidence="1">Nitrate ABC transporter substrate-binding protein</fullName>
    </submittedName>
</protein>
<dbReference type="PATRIC" id="fig|1385369.3.peg.5722"/>
<dbReference type="STRING" id="1385369.N825_20915"/>
<organism evidence="1 2">
    <name type="scientific">Skermanella stibiiresistens SB22</name>
    <dbReference type="NCBI Taxonomy" id="1385369"/>
    <lineage>
        <taxon>Bacteria</taxon>
        <taxon>Pseudomonadati</taxon>
        <taxon>Pseudomonadota</taxon>
        <taxon>Alphaproteobacteria</taxon>
        <taxon>Rhodospirillales</taxon>
        <taxon>Azospirillaceae</taxon>
        <taxon>Skermanella</taxon>
    </lineage>
</organism>
<name>W9GXM3_9PROT</name>
<keyword evidence="2" id="KW-1185">Reference proteome</keyword>
<comment type="caution">
    <text evidence="1">The sequence shown here is derived from an EMBL/GenBank/DDBJ whole genome shotgun (WGS) entry which is preliminary data.</text>
</comment>
<sequence length="310" mass="32596">MKLAIPDLISPSYFPAIAAIELGLCRKQGLTVELEVISPVDAAYRALRDGTVDFVGGSSHSAASAFPDWDGVKLICAQSRGLYWFLVMRSDLGLTRGDLAGLKGCRIGAAPWVRLTLERLLAISGIDTTPGIGRDGVEIVPIPGATGTRVNYGVTAAQALAEGTLDGFWANGMGAELAVRRGIGMVMLDPRRGDGPPEGFDCTMATIATTDRLIAKAPTAAIGMARAVAEAQAMLTRQPDLATEVASHLFPPEEMALIADLIRRDAPFYDPALPESAIAGMLNFSRAMGIVSKPLAYDDVVATGVRAALT</sequence>